<feature type="domain" description="Lumazine-binding" evidence="4">
    <location>
        <begin position="97"/>
        <end position="198"/>
    </location>
</feature>
<dbReference type="InterPro" id="IPR001783">
    <property type="entry name" value="Lumazine-bd"/>
</dbReference>
<dbReference type="InterPro" id="IPR026017">
    <property type="entry name" value="Lumazine-bd_dom"/>
</dbReference>
<dbReference type="PIRSF" id="PIRSF000498">
    <property type="entry name" value="Riboflavin_syn_A"/>
    <property type="match status" value="1"/>
</dbReference>
<evidence type="ECO:0000256" key="3">
    <source>
        <dbReference type="PROSITE-ProRule" id="PRU00524"/>
    </source>
</evidence>
<feature type="repeat" description="Lumazine-binding" evidence="3">
    <location>
        <begin position="1"/>
        <end position="96"/>
    </location>
</feature>
<organism evidence="5 6">
    <name type="scientific">Silvibacterium bohemicum</name>
    <dbReference type="NCBI Taxonomy" id="1577686"/>
    <lineage>
        <taxon>Bacteria</taxon>
        <taxon>Pseudomonadati</taxon>
        <taxon>Acidobacteriota</taxon>
        <taxon>Terriglobia</taxon>
        <taxon>Terriglobales</taxon>
        <taxon>Acidobacteriaceae</taxon>
        <taxon>Silvibacterium</taxon>
    </lineage>
</organism>
<reference evidence="5 6" key="1">
    <citation type="submission" date="2020-08" db="EMBL/GenBank/DDBJ databases">
        <title>Genomic Encyclopedia of Type Strains, Phase IV (KMG-IV): sequencing the most valuable type-strain genomes for metagenomic binning, comparative biology and taxonomic classification.</title>
        <authorList>
            <person name="Goeker M."/>
        </authorList>
    </citation>
    <scope>NUCLEOTIDE SEQUENCE [LARGE SCALE GENOMIC DNA]</scope>
    <source>
        <strain evidence="5 6">DSM 103733</strain>
    </source>
</reference>
<dbReference type="EC" id="2.5.1.9" evidence="2"/>
<dbReference type="PANTHER" id="PTHR21098:SF0">
    <property type="entry name" value="RIBOFLAVIN SYNTHASE"/>
    <property type="match status" value="1"/>
</dbReference>
<name>A0A841JLE7_9BACT</name>
<evidence type="ECO:0000313" key="6">
    <source>
        <dbReference type="Proteomes" id="UP000538666"/>
    </source>
</evidence>
<accession>A0A841JLE7</accession>
<dbReference type="InterPro" id="IPR017938">
    <property type="entry name" value="Riboflavin_synthase-like_b-brl"/>
</dbReference>
<evidence type="ECO:0000313" key="5">
    <source>
        <dbReference type="EMBL" id="MBB6142182.1"/>
    </source>
</evidence>
<dbReference type="NCBIfam" id="NF006767">
    <property type="entry name" value="PRK09289.1"/>
    <property type="match status" value="1"/>
</dbReference>
<proteinExistence type="predicted"/>
<protein>
    <recommendedName>
        <fullName evidence="2">Riboflavin synthase</fullName>
        <ecNumber evidence="2">2.5.1.9</ecNumber>
    </recommendedName>
</protein>
<keyword evidence="1" id="KW-0677">Repeat</keyword>
<feature type="repeat" description="Lumazine-binding" evidence="3">
    <location>
        <begin position="97"/>
        <end position="198"/>
    </location>
</feature>
<evidence type="ECO:0000259" key="4">
    <source>
        <dbReference type="PROSITE" id="PS51177"/>
    </source>
</evidence>
<dbReference type="RefSeq" id="WP_050057445.1">
    <property type="nucleotide sequence ID" value="NZ_JACHEK010000001.1"/>
</dbReference>
<dbReference type="PANTHER" id="PTHR21098">
    <property type="entry name" value="RIBOFLAVIN SYNTHASE ALPHA CHAIN"/>
    <property type="match status" value="1"/>
</dbReference>
<dbReference type="Gene3D" id="2.40.30.20">
    <property type="match status" value="2"/>
</dbReference>
<dbReference type="GO" id="GO:0004746">
    <property type="term" value="F:riboflavin synthase activity"/>
    <property type="evidence" value="ECO:0007669"/>
    <property type="project" value="UniProtKB-UniRule"/>
</dbReference>
<dbReference type="Pfam" id="PF00677">
    <property type="entry name" value="Lum_binding"/>
    <property type="match status" value="2"/>
</dbReference>
<sequence>MFTGLIETTGTILGIEERPGASRITVEAPGLADRLKTGDSIAVSGVCLTALDIEAPIFHADLAAETMARTSLTALQPGTKVNLELPTPAGAPLGGHIVQGHVDTTGKMLRLEPMTPNAEQTDWWLEIEVPESIRPFMVEKGSVAIEGISLTIARWDGKKLGVAVIPHTYAATNLHTLKPGSPVNLEADVLIKHAAQQRQHPEAAFELTLDYLVANGY</sequence>
<dbReference type="Proteomes" id="UP000538666">
    <property type="component" value="Unassembled WGS sequence"/>
</dbReference>
<keyword evidence="6" id="KW-1185">Reference proteome</keyword>
<dbReference type="InterPro" id="IPR023366">
    <property type="entry name" value="ATP_synth_asu-like_sf"/>
</dbReference>
<dbReference type="PROSITE" id="PS51177">
    <property type="entry name" value="LUMAZINE_BIND"/>
    <property type="match status" value="2"/>
</dbReference>
<keyword evidence="5" id="KW-0808">Transferase</keyword>
<dbReference type="OrthoDB" id="9788537at2"/>
<dbReference type="AlphaFoldDB" id="A0A841JLE7"/>
<dbReference type="EMBL" id="JACHEK010000001">
    <property type="protein sequence ID" value="MBB6142182.1"/>
    <property type="molecule type" value="Genomic_DNA"/>
</dbReference>
<evidence type="ECO:0000256" key="2">
    <source>
        <dbReference type="NCBIfam" id="TIGR00187"/>
    </source>
</evidence>
<dbReference type="SUPFAM" id="SSF63380">
    <property type="entry name" value="Riboflavin synthase domain-like"/>
    <property type="match status" value="2"/>
</dbReference>
<dbReference type="NCBIfam" id="TIGR00187">
    <property type="entry name" value="ribE"/>
    <property type="match status" value="1"/>
</dbReference>
<evidence type="ECO:0000256" key="1">
    <source>
        <dbReference type="ARBA" id="ARBA00022737"/>
    </source>
</evidence>
<gene>
    <name evidence="5" type="ORF">HNQ77_000120</name>
</gene>
<comment type="caution">
    <text evidence="5">The sequence shown here is derived from an EMBL/GenBank/DDBJ whole genome shotgun (WGS) entry which is preliminary data.</text>
</comment>
<dbReference type="GO" id="GO:0009231">
    <property type="term" value="P:riboflavin biosynthetic process"/>
    <property type="evidence" value="ECO:0007669"/>
    <property type="project" value="TreeGrafter"/>
</dbReference>
<dbReference type="CDD" id="cd00402">
    <property type="entry name" value="Riboflavin_synthase_like"/>
    <property type="match status" value="1"/>
</dbReference>
<feature type="domain" description="Lumazine-binding" evidence="4">
    <location>
        <begin position="1"/>
        <end position="96"/>
    </location>
</feature>